<evidence type="ECO:0000256" key="1">
    <source>
        <dbReference type="ARBA" id="ARBA00004651"/>
    </source>
</evidence>
<evidence type="ECO:0000256" key="2">
    <source>
        <dbReference type="ARBA" id="ARBA00022448"/>
    </source>
</evidence>
<sequence>MSHSHSGATASLRVPDSDGPQVAAVRRSAEIARRLRRDPVAMVAVTVLVLLVLSAVLAPWITGYDPDAVTVTDRLRPLGTPGHLLGTDELGRDMLTRLLYGGRLSLATGIVPVAVAAVAGTLLGAFIAYVGGTVGAALGRVLDMSYAFPAILIGIAVTASLGPGVVNSLLALSLAFVPPVARVAESATRQVMVEEYLEAARLSGARWWQVLLHHVLPTIAGPVFVYAASLVGLSISVGAGLSFLGLGAPPPTAEWGAMLNSLRDALYTVPVVVALPGLFIFLASAGFNILSDSFRDALDVRR</sequence>
<feature type="transmembrane region" description="Helical" evidence="7">
    <location>
        <begin position="104"/>
        <end position="129"/>
    </location>
</feature>
<dbReference type="Gene3D" id="1.10.3720.10">
    <property type="entry name" value="MetI-like"/>
    <property type="match status" value="1"/>
</dbReference>
<evidence type="ECO:0000256" key="4">
    <source>
        <dbReference type="ARBA" id="ARBA00022692"/>
    </source>
</evidence>
<comment type="subcellular location">
    <subcellularLocation>
        <location evidence="1 7">Cell membrane</location>
        <topology evidence="1 7">Multi-pass membrane protein</topology>
    </subcellularLocation>
</comment>
<evidence type="ECO:0000313" key="10">
    <source>
        <dbReference type="Proteomes" id="UP001595764"/>
    </source>
</evidence>
<dbReference type="CDD" id="cd06261">
    <property type="entry name" value="TM_PBP2"/>
    <property type="match status" value="1"/>
</dbReference>
<proteinExistence type="inferred from homology"/>
<feature type="transmembrane region" description="Helical" evidence="7">
    <location>
        <begin position="223"/>
        <end position="246"/>
    </location>
</feature>
<keyword evidence="5 7" id="KW-1133">Transmembrane helix</keyword>
<organism evidence="9 10">
    <name type="scientific">Amycolatopsis halotolerans</name>
    <dbReference type="NCBI Taxonomy" id="330083"/>
    <lineage>
        <taxon>Bacteria</taxon>
        <taxon>Bacillati</taxon>
        <taxon>Actinomycetota</taxon>
        <taxon>Actinomycetes</taxon>
        <taxon>Pseudonocardiales</taxon>
        <taxon>Pseudonocardiaceae</taxon>
        <taxon>Amycolatopsis</taxon>
    </lineage>
</organism>
<dbReference type="InterPro" id="IPR050366">
    <property type="entry name" value="BP-dependent_transpt_permease"/>
</dbReference>
<keyword evidence="6 7" id="KW-0472">Membrane</keyword>
<feature type="transmembrane region" description="Helical" evidence="7">
    <location>
        <begin position="141"/>
        <end position="159"/>
    </location>
</feature>
<keyword evidence="3" id="KW-1003">Cell membrane</keyword>
<keyword evidence="10" id="KW-1185">Reference proteome</keyword>
<dbReference type="InterPro" id="IPR025966">
    <property type="entry name" value="OppC_N"/>
</dbReference>
<dbReference type="PANTHER" id="PTHR43386:SF25">
    <property type="entry name" value="PEPTIDE ABC TRANSPORTER PERMEASE PROTEIN"/>
    <property type="match status" value="1"/>
</dbReference>
<reference evidence="10" key="1">
    <citation type="journal article" date="2019" name="Int. J. Syst. Evol. Microbiol.">
        <title>The Global Catalogue of Microorganisms (GCM) 10K type strain sequencing project: providing services to taxonomists for standard genome sequencing and annotation.</title>
        <authorList>
            <consortium name="The Broad Institute Genomics Platform"/>
            <consortium name="The Broad Institute Genome Sequencing Center for Infectious Disease"/>
            <person name="Wu L."/>
            <person name="Ma J."/>
        </authorList>
    </citation>
    <scope>NUCLEOTIDE SEQUENCE [LARGE SCALE GENOMIC DNA]</scope>
    <source>
        <strain evidence="10">CGMCC 4.7682</strain>
    </source>
</reference>
<dbReference type="Pfam" id="PF00528">
    <property type="entry name" value="BPD_transp_1"/>
    <property type="match status" value="1"/>
</dbReference>
<dbReference type="PROSITE" id="PS50928">
    <property type="entry name" value="ABC_TM1"/>
    <property type="match status" value="1"/>
</dbReference>
<dbReference type="SUPFAM" id="SSF161098">
    <property type="entry name" value="MetI-like"/>
    <property type="match status" value="1"/>
</dbReference>
<evidence type="ECO:0000259" key="8">
    <source>
        <dbReference type="PROSITE" id="PS50928"/>
    </source>
</evidence>
<dbReference type="PANTHER" id="PTHR43386">
    <property type="entry name" value="OLIGOPEPTIDE TRANSPORT SYSTEM PERMEASE PROTEIN APPC"/>
    <property type="match status" value="1"/>
</dbReference>
<dbReference type="Pfam" id="PF12911">
    <property type="entry name" value="OppC_N"/>
    <property type="match status" value="1"/>
</dbReference>
<evidence type="ECO:0000256" key="5">
    <source>
        <dbReference type="ARBA" id="ARBA00022989"/>
    </source>
</evidence>
<dbReference type="Proteomes" id="UP001595764">
    <property type="component" value="Unassembled WGS sequence"/>
</dbReference>
<dbReference type="EMBL" id="JBHRWI010000006">
    <property type="protein sequence ID" value="MFC3509671.1"/>
    <property type="molecule type" value="Genomic_DNA"/>
</dbReference>
<accession>A0ABV7Q8V9</accession>
<name>A0ABV7Q8V9_9PSEU</name>
<dbReference type="InterPro" id="IPR035906">
    <property type="entry name" value="MetI-like_sf"/>
</dbReference>
<keyword evidence="4 7" id="KW-0812">Transmembrane</keyword>
<evidence type="ECO:0000256" key="6">
    <source>
        <dbReference type="ARBA" id="ARBA00023136"/>
    </source>
</evidence>
<keyword evidence="2 7" id="KW-0813">Transport</keyword>
<evidence type="ECO:0000313" key="9">
    <source>
        <dbReference type="EMBL" id="MFC3509671.1"/>
    </source>
</evidence>
<gene>
    <name evidence="9" type="ORF">ACFORO_05815</name>
</gene>
<feature type="transmembrane region" description="Helical" evidence="7">
    <location>
        <begin position="40"/>
        <end position="61"/>
    </location>
</feature>
<evidence type="ECO:0000256" key="3">
    <source>
        <dbReference type="ARBA" id="ARBA00022475"/>
    </source>
</evidence>
<dbReference type="InterPro" id="IPR000515">
    <property type="entry name" value="MetI-like"/>
</dbReference>
<comment type="caution">
    <text evidence="9">The sequence shown here is derived from an EMBL/GenBank/DDBJ whole genome shotgun (WGS) entry which is preliminary data.</text>
</comment>
<protein>
    <submittedName>
        <fullName evidence="9">ABC transporter permease</fullName>
    </submittedName>
</protein>
<comment type="similarity">
    <text evidence="7">Belongs to the binding-protein-dependent transport system permease family.</text>
</comment>
<feature type="transmembrane region" description="Helical" evidence="7">
    <location>
        <begin position="266"/>
        <end position="290"/>
    </location>
</feature>
<dbReference type="RefSeq" id="WP_377867687.1">
    <property type="nucleotide sequence ID" value="NZ_JBHMAY010000001.1"/>
</dbReference>
<evidence type="ECO:0000256" key="7">
    <source>
        <dbReference type="RuleBase" id="RU363032"/>
    </source>
</evidence>
<feature type="domain" description="ABC transmembrane type-1" evidence="8">
    <location>
        <begin position="102"/>
        <end position="291"/>
    </location>
</feature>